<feature type="transmembrane region" description="Helical" evidence="6">
    <location>
        <begin position="267"/>
        <end position="286"/>
    </location>
</feature>
<feature type="transmembrane region" description="Helical" evidence="6">
    <location>
        <begin position="148"/>
        <end position="165"/>
    </location>
</feature>
<evidence type="ECO:0000256" key="5">
    <source>
        <dbReference type="ARBA" id="ARBA00023136"/>
    </source>
</evidence>
<dbReference type="InterPro" id="IPR002549">
    <property type="entry name" value="AI-2E-like"/>
</dbReference>
<evidence type="ECO:0000256" key="4">
    <source>
        <dbReference type="ARBA" id="ARBA00022989"/>
    </source>
</evidence>
<feature type="transmembrane region" description="Helical" evidence="6">
    <location>
        <begin position="230"/>
        <end position="261"/>
    </location>
</feature>
<comment type="similarity">
    <text evidence="2">Belongs to the autoinducer-2 exporter (AI-2E) (TC 2.A.86) family.</text>
</comment>
<evidence type="ECO:0000256" key="2">
    <source>
        <dbReference type="ARBA" id="ARBA00009773"/>
    </source>
</evidence>
<comment type="subcellular location">
    <subcellularLocation>
        <location evidence="1">Membrane</location>
        <topology evidence="1">Multi-pass membrane protein</topology>
    </subcellularLocation>
</comment>
<dbReference type="AlphaFoldDB" id="A0A7Y0EDV4"/>
<keyword evidence="4 6" id="KW-1133">Transmembrane helix</keyword>
<evidence type="ECO:0000256" key="6">
    <source>
        <dbReference type="SAM" id="Phobius"/>
    </source>
</evidence>
<dbReference type="GO" id="GO:0055085">
    <property type="term" value="P:transmembrane transport"/>
    <property type="evidence" value="ECO:0007669"/>
    <property type="project" value="TreeGrafter"/>
</dbReference>
<dbReference type="PANTHER" id="PTHR21716">
    <property type="entry name" value="TRANSMEMBRANE PROTEIN"/>
    <property type="match status" value="1"/>
</dbReference>
<proteinExistence type="inferred from homology"/>
<feature type="transmembrane region" description="Helical" evidence="6">
    <location>
        <begin position="203"/>
        <end position="223"/>
    </location>
</feature>
<gene>
    <name evidence="7" type="ORF">HBE96_02730</name>
</gene>
<name>A0A7Y0EDV4_9CLOT</name>
<feature type="transmembrane region" description="Helical" evidence="6">
    <location>
        <begin position="298"/>
        <end position="331"/>
    </location>
</feature>
<reference evidence="7 8" key="1">
    <citation type="submission" date="2020-06" db="EMBL/GenBank/DDBJ databases">
        <title>Complete Genome Sequence of Clostridium muelleri sp. nov. P21T, an Acid-Alcohol Producing Acetogen Isolated from Old Hay.</title>
        <authorList>
            <person name="Duncan K.E."/>
            <person name="Tanner R.S."/>
        </authorList>
    </citation>
    <scope>NUCLEOTIDE SEQUENCE [LARGE SCALE GENOMIC DNA]</scope>
    <source>
        <strain evidence="7 8">P21</strain>
    </source>
</reference>
<sequence>MDFLREMLKKEIIKEISVFMFLLILFYLLRNIIDLFLLTFLFTYLIYSLEKVIIMELGKYIKIKEVFIIIALYSVIFIFLTYFMYKYLPLIVDQGITIINEIVGGKSQSVTSKIEQYLYPLVGKVDIGSYVKGEVNSIFQVVRSLGKWGINIILALILSLFFIIGRKTIKKFLYKFKASKISMMYGYIVLFGKDFLNSFGKVIQVQILVAVTNTIISLITLSFMNFPEPIALAFMISMFSLIPIVGIIMSLIPLCIIAFNIGGVVKAIYVFLIVALLYVVESYVLAPKFMSSKTQIPVFFIFLFLIISQRFMGMWGLLMGIPLFMFILHMLGINLNEK</sequence>
<dbReference type="Pfam" id="PF01594">
    <property type="entry name" value="AI-2E_transport"/>
    <property type="match status" value="1"/>
</dbReference>
<evidence type="ECO:0000313" key="8">
    <source>
        <dbReference type="Proteomes" id="UP000537131"/>
    </source>
</evidence>
<keyword evidence="8" id="KW-1185">Reference proteome</keyword>
<evidence type="ECO:0000313" key="7">
    <source>
        <dbReference type="EMBL" id="NMM61625.1"/>
    </source>
</evidence>
<dbReference type="Proteomes" id="UP000537131">
    <property type="component" value="Unassembled WGS sequence"/>
</dbReference>
<protein>
    <submittedName>
        <fullName evidence="7">AI-2E family transporter</fullName>
    </submittedName>
</protein>
<evidence type="ECO:0000256" key="3">
    <source>
        <dbReference type="ARBA" id="ARBA00022692"/>
    </source>
</evidence>
<dbReference type="PANTHER" id="PTHR21716:SF62">
    <property type="entry name" value="TRANSPORT PROTEIN YDBI-RELATED"/>
    <property type="match status" value="1"/>
</dbReference>
<dbReference type="RefSeq" id="WP_169296232.1">
    <property type="nucleotide sequence ID" value="NZ_JABBNI010000006.1"/>
</dbReference>
<dbReference type="EMBL" id="JABBNI010000006">
    <property type="protein sequence ID" value="NMM61625.1"/>
    <property type="molecule type" value="Genomic_DNA"/>
</dbReference>
<keyword evidence="3 6" id="KW-0812">Transmembrane</keyword>
<feature type="transmembrane region" description="Helical" evidence="6">
    <location>
        <begin position="172"/>
        <end position="191"/>
    </location>
</feature>
<keyword evidence="5 6" id="KW-0472">Membrane</keyword>
<feature type="transmembrane region" description="Helical" evidence="6">
    <location>
        <begin position="66"/>
        <end position="85"/>
    </location>
</feature>
<evidence type="ECO:0000256" key="1">
    <source>
        <dbReference type="ARBA" id="ARBA00004141"/>
    </source>
</evidence>
<comment type="caution">
    <text evidence="7">The sequence shown here is derived from an EMBL/GenBank/DDBJ whole genome shotgun (WGS) entry which is preliminary data.</text>
</comment>
<organism evidence="7 8">
    <name type="scientific">Clostridium muellerianum</name>
    <dbReference type="NCBI Taxonomy" id="2716538"/>
    <lineage>
        <taxon>Bacteria</taxon>
        <taxon>Bacillati</taxon>
        <taxon>Bacillota</taxon>
        <taxon>Clostridia</taxon>
        <taxon>Eubacteriales</taxon>
        <taxon>Clostridiaceae</taxon>
        <taxon>Clostridium</taxon>
    </lineage>
</organism>
<accession>A0A7Y0EDV4</accession>
<dbReference type="GO" id="GO:0016020">
    <property type="term" value="C:membrane"/>
    <property type="evidence" value="ECO:0007669"/>
    <property type="project" value="UniProtKB-SubCell"/>
</dbReference>